<name>A0A8H5M2G3_9AGAR</name>
<reference evidence="2 3" key="1">
    <citation type="journal article" date="2020" name="ISME J.">
        <title>Uncovering the hidden diversity of litter-decomposition mechanisms in mushroom-forming fungi.</title>
        <authorList>
            <person name="Floudas D."/>
            <person name="Bentzer J."/>
            <person name="Ahren D."/>
            <person name="Johansson T."/>
            <person name="Persson P."/>
            <person name="Tunlid A."/>
        </authorList>
    </citation>
    <scope>NUCLEOTIDE SEQUENCE [LARGE SCALE GENOMIC DNA]</scope>
    <source>
        <strain evidence="2 3">CBS 661.87</strain>
    </source>
</reference>
<gene>
    <name evidence="2" type="ORF">D9615_006866</name>
</gene>
<evidence type="ECO:0000313" key="2">
    <source>
        <dbReference type="EMBL" id="KAF5378830.1"/>
    </source>
</evidence>
<dbReference type="AlphaFoldDB" id="A0A8H5M2G3"/>
<dbReference type="EMBL" id="JAACJP010000018">
    <property type="protein sequence ID" value="KAF5378830.1"/>
    <property type="molecule type" value="Genomic_DNA"/>
</dbReference>
<organism evidence="2 3">
    <name type="scientific">Tricholomella constricta</name>
    <dbReference type="NCBI Taxonomy" id="117010"/>
    <lineage>
        <taxon>Eukaryota</taxon>
        <taxon>Fungi</taxon>
        <taxon>Dikarya</taxon>
        <taxon>Basidiomycota</taxon>
        <taxon>Agaricomycotina</taxon>
        <taxon>Agaricomycetes</taxon>
        <taxon>Agaricomycetidae</taxon>
        <taxon>Agaricales</taxon>
        <taxon>Tricholomatineae</taxon>
        <taxon>Lyophyllaceae</taxon>
        <taxon>Tricholomella</taxon>
    </lineage>
</organism>
<accession>A0A8H5M2G3</accession>
<dbReference type="Proteomes" id="UP000565441">
    <property type="component" value="Unassembled WGS sequence"/>
</dbReference>
<keyword evidence="3" id="KW-1185">Reference proteome</keyword>
<proteinExistence type="predicted"/>
<evidence type="ECO:0000256" key="1">
    <source>
        <dbReference type="SAM" id="MobiDB-lite"/>
    </source>
</evidence>
<sequence length="77" mass="8645">MQDSSIRRFAVPVDVTDLPFEAAHGFVERRSGGYGYWTTCFEGLDGEDSRKADDGAEFDIMGRKKGDQRKPQESRGN</sequence>
<comment type="caution">
    <text evidence="2">The sequence shown here is derived from an EMBL/GenBank/DDBJ whole genome shotgun (WGS) entry which is preliminary data.</text>
</comment>
<evidence type="ECO:0000313" key="3">
    <source>
        <dbReference type="Proteomes" id="UP000565441"/>
    </source>
</evidence>
<protein>
    <submittedName>
        <fullName evidence="2">Uncharacterized protein</fullName>
    </submittedName>
</protein>
<feature type="region of interest" description="Disordered" evidence="1">
    <location>
        <begin position="51"/>
        <end position="77"/>
    </location>
</feature>